<feature type="region of interest" description="Disordered" evidence="1">
    <location>
        <begin position="216"/>
        <end position="292"/>
    </location>
</feature>
<feature type="compositionally biased region" description="Basic and acidic residues" evidence="1">
    <location>
        <begin position="438"/>
        <end position="468"/>
    </location>
</feature>
<organism evidence="2 3">
    <name type="scientific">Polyporus arcularius HHB13444</name>
    <dbReference type="NCBI Taxonomy" id="1314778"/>
    <lineage>
        <taxon>Eukaryota</taxon>
        <taxon>Fungi</taxon>
        <taxon>Dikarya</taxon>
        <taxon>Basidiomycota</taxon>
        <taxon>Agaricomycotina</taxon>
        <taxon>Agaricomycetes</taxon>
        <taxon>Polyporales</taxon>
        <taxon>Polyporaceae</taxon>
        <taxon>Polyporus</taxon>
    </lineage>
</organism>
<feature type="compositionally biased region" description="Basic and acidic residues" evidence="1">
    <location>
        <begin position="712"/>
        <end position="764"/>
    </location>
</feature>
<feature type="compositionally biased region" description="Low complexity" evidence="1">
    <location>
        <begin position="524"/>
        <end position="535"/>
    </location>
</feature>
<feature type="compositionally biased region" description="Low complexity" evidence="1">
    <location>
        <begin position="258"/>
        <end position="269"/>
    </location>
</feature>
<reference evidence="2 3" key="1">
    <citation type="journal article" date="2019" name="Nat. Ecol. Evol.">
        <title>Megaphylogeny resolves global patterns of mushroom evolution.</title>
        <authorList>
            <person name="Varga T."/>
            <person name="Krizsan K."/>
            <person name="Foldi C."/>
            <person name="Dima B."/>
            <person name="Sanchez-Garcia M."/>
            <person name="Sanchez-Ramirez S."/>
            <person name="Szollosi G.J."/>
            <person name="Szarkandi J.G."/>
            <person name="Papp V."/>
            <person name="Albert L."/>
            <person name="Andreopoulos W."/>
            <person name="Angelini C."/>
            <person name="Antonin V."/>
            <person name="Barry K.W."/>
            <person name="Bougher N.L."/>
            <person name="Buchanan P."/>
            <person name="Buyck B."/>
            <person name="Bense V."/>
            <person name="Catcheside P."/>
            <person name="Chovatia M."/>
            <person name="Cooper J."/>
            <person name="Damon W."/>
            <person name="Desjardin D."/>
            <person name="Finy P."/>
            <person name="Geml J."/>
            <person name="Haridas S."/>
            <person name="Hughes K."/>
            <person name="Justo A."/>
            <person name="Karasinski D."/>
            <person name="Kautmanova I."/>
            <person name="Kiss B."/>
            <person name="Kocsube S."/>
            <person name="Kotiranta H."/>
            <person name="LaButti K.M."/>
            <person name="Lechner B.E."/>
            <person name="Liimatainen K."/>
            <person name="Lipzen A."/>
            <person name="Lukacs Z."/>
            <person name="Mihaltcheva S."/>
            <person name="Morgado L.N."/>
            <person name="Niskanen T."/>
            <person name="Noordeloos M.E."/>
            <person name="Ohm R.A."/>
            <person name="Ortiz-Santana B."/>
            <person name="Ovrebo C."/>
            <person name="Racz N."/>
            <person name="Riley R."/>
            <person name="Savchenko A."/>
            <person name="Shiryaev A."/>
            <person name="Soop K."/>
            <person name="Spirin V."/>
            <person name="Szebenyi C."/>
            <person name="Tomsovsky M."/>
            <person name="Tulloss R.E."/>
            <person name="Uehling J."/>
            <person name="Grigoriev I.V."/>
            <person name="Vagvolgyi C."/>
            <person name="Papp T."/>
            <person name="Martin F.M."/>
            <person name="Miettinen O."/>
            <person name="Hibbett D.S."/>
            <person name="Nagy L.G."/>
        </authorList>
    </citation>
    <scope>NUCLEOTIDE SEQUENCE [LARGE SCALE GENOMIC DNA]</scope>
    <source>
        <strain evidence="2 3">HHB13444</strain>
    </source>
</reference>
<feature type="compositionally biased region" description="Polar residues" evidence="1">
    <location>
        <begin position="276"/>
        <end position="286"/>
    </location>
</feature>
<feature type="region of interest" description="Disordered" evidence="1">
    <location>
        <begin position="1"/>
        <end position="23"/>
    </location>
</feature>
<dbReference type="Proteomes" id="UP000308197">
    <property type="component" value="Unassembled WGS sequence"/>
</dbReference>
<feature type="compositionally biased region" description="Low complexity" evidence="1">
    <location>
        <begin position="694"/>
        <end position="707"/>
    </location>
</feature>
<name>A0A5C3PTX5_9APHY</name>
<feature type="region of interest" description="Disordered" evidence="1">
    <location>
        <begin position="316"/>
        <end position="509"/>
    </location>
</feature>
<evidence type="ECO:0000256" key="1">
    <source>
        <dbReference type="SAM" id="MobiDB-lite"/>
    </source>
</evidence>
<feature type="compositionally biased region" description="Pro residues" evidence="1">
    <location>
        <begin position="183"/>
        <end position="195"/>
    </location>
</feature>
<accession>A0A5C3PTX5</accession>
<feature type="compositionally biased region" description="Pro residues" evidence="1">
    <location>
        <begin position="105"/>
        <end position="119"/>
    </location>
</feature>
<dbReference type="EMBL" id="ML211072">
    <property type="protein sequence ID" value="TFK89563.1"/>
    <property type="molecule type" value="Genomic_DNA"/>
</dbReference>
<feature type="compositionally biased region" description="Polar residues" evidence="1">
    <location>
        <begin position="55"/>
        <end position="67"/>
    </location>
</feature>
<sequence>MSDASYMRGASDGGSSNTRGFARGAMNSEPLAVLADLQEFGIPGQEVPLPAGTNVGLSTPNSTFNSKRFSDGSAGLPPLNEDEYLDMDLVRPRSTATTSQGAPARAPPPTIPLPSPPVQQQPARPKRMGSFDTLAPLDTLADHDFVPIKSLPVPRPRRSTDTISSSYSRDARSDRGQLSPARGPSPAPANRPTPRPFSVMSHSTEQDLLAIAEMLSPAVEAGAGEEEPIPEGPPMAELESFTDMFPEDTSVPNPARDSVSSTMSSLYSSYRRESSVGASTRGSIYTDSDGASYFGDDLPDPSLLAAPFLQHGLRNFHLPRGSLPMPPLDDTRSLSSSTSYSSLRTPSLSRASSVAYLNSPPISPTSSYSPVDGPGPSSPHTSMQNSNSKLLGIIEEHFHSEEGHGHTRRTSEATETITLDECFEETRFSQSSAPTAYQDRRQPARTSSREEMRGPVRTLYKSDSKSELRNSGARSDVRTEMRSPPRSPPPSRRLPELQKLKISSGASSISSAPVLDISASSPFSQQAYAQQSRSAHPSTQRTLPFAPEPRSTAASYTDKRSGFVSNRAPPFSDEEQSAYAREMQSPFGKAPKSYQTEQYSSGYGADLRSPHTPDTPASFQTMRSPTFAHPEAERNVQMLQQKPERIAPPPPPPVPPSPVLSATSSSSSHKSKKGVGLGKFFGKNGDKSSKKSSEGGSTFSSGQSVSSLELGSSKDEVKRLKREAAKARTERLAQDLAEKTRRRAEAAKAQKGSAVRERSKKPWEEGAGGLYEGISYF</sequence>
<feature type="compositionally biased region" description="Polar residues" evidence="1">
    <location>
        <begin position="615"/>
        <end position="624"/>
    </location>
</feature>
<feature type="compositionally biased region" description="Basic and acidic residues" evidence="1">
    <location>
        <begin position="684"/>
        <end position="693"/>
    </location>
</feature>
<proteinExistence type="predicted"/>
<evidence type="ECO:0000313" key="3">
    <source>
        <dbReference type="Proteomes" id="UP000308197"/>
    </source>
</evidence>
<feature type="compositionally biased region" description="Low complexity" evidence="1">
    <location>
        <begin position="659"/>
        <end position="668"/>
    </location>
</feature>
<feature type="region of interest" description="Disordered" evidence="1">
    <location>
        <begin position="43"/>
        <end position="201"/>
    </location>
</feature>
<dbReference type="AlphaFoldDB" id="A0A5C3PTX5"/>
<feature type="compositionally biased region" description="Pro residues" evidence="1">
    <location>
        <begin position="646"/>
        <end position="658"/>
    </location>
</feature>
<feature type="compositionally biased region" description="Polar residues" evidence="1">
    <location>
        <begin position="378"/>
        <end position="389"/>
    </location>
</feature>
<protein>
    <submittedName>
        <fullName evidence="2">Uncharacterized protein</fullName>
    </submittedName>
</protein>
<feature type="compositionally biased region" description="Low complexity" evidence="1">
    <location>
        <begin position="333"/>
        <end position="350"/>
    </location>
</feature>
<feature type="region of interest" description="Disordered" evidence="1">
    <location>
        <begin position="522"/>
        <end position="777"/>
    </location>
</feature>
<evidence type="ECO:0000313" key="2">
    <source>
        <dbReference type="EMBL" id="TFK89563.1"/>
    </source>
</evidence>
<dbReference type="STRING" id="1314778.A0A5C3PTX5"/>
<dbReference type="InParanoid" id="A0A5C3PTX5"/>
<feature type="compositionally biased region" description="Basic and acidic residues" evidence="1">
    <location>
        <begin position="394"/>
        <end position="412"/>
    </location>
</feature>
<gene>
    <name evidence="2" type="ORF">K466DRAFT_23949</name>
</gene>
<keyword evidence="3" id="KW-1185">Reference proteome</keyword>